<proteinExistence type="predicted"/>
<dbReference type="Gene3D" id="1.25.40.20">
    <property type="entry name" value="Ankyrin repeat-containing domain"/>
    <property type="match status" value="1"/>
</dbReference>
<evidence type="ECO:0000256" key="3">
    <source>
        <dbReference type="ARBA" id="ARBA00022737"/>
    </source>
</evidence>
<evidence type="ECO:0000256" key="6">
    <source>
        <dbReference type="ARBA" id="ARBA00023136"/>
    </source>
</evidence>
<dbReference type="GO" id="GO:0005886">
    <property type="term" value="C:plasma membrane"/>
    <property type="evidence" value="ECO:0007669"/>
    <property type="project" value="TreeGrafter"/>
</dbReference>
<evidence type="ECO:0000256" key="2">
    <source>
        <dbReference type="ARBA" id="ARBA00022692"/>
    </source>
</evidence>
<sequence>MKKEIYKAAARGDVEFLKDVEAAAAMYSDDVAAQFGQLDFIKVTLECFPEPSHQRKLICETNSGGDTPLHLAAKQRTQALAEYLVAAHNNLPGSPPSPWRIRFIWRTEMSAIHMINSLNSQGAALSTRNSLFVQENEDISSLSLFQKFLKSRGVDFDNENDIKFDRSTYGVRGEDVKEYMNPMGVVAALLATVTFTAAFTVPGGYKGDTGIPNLGKKAAFQVFMVADVVGMCSSMMVLFCLLWLLSRQDIEEDVFKEDEKQVMLVDMTIKLLLISFYDRNICNHNL</sequence>
<dbReference type="EnsemblPlants" id="AUR62017631-RA">
    <property type="protein sequence ID" value="AUR62017631-RA:cds"/>
    <property type="gene ID" value="AUR62017631"/>
</dbReference>
<accession>A0A803LRQ2</accession>
<keyword evidence="2 7" id="KW-0812">Transmembrane</keyword>
<evidence type="ECO:0000313" key="9">
    <source>
        <dbReference type="EnsemblPlants" id="AUR62017631-RA:cds"/>
    </source>
</evidence>
<dbReference type="AlphaFoldDB" id="A0A803LRQ2"/>
<reference evidence="9" key="1">
    <citation type="journal article" date="2017" name="Nature">
        <title>The genome of Chenopodium quinoa.</title>
        <authorList>
            <person name="Jarvis D.E."/>
            <person name="Ho Y.S."/>
            <person name="Lightfoot D.J."/>
            <person name="Schmoeckel S.M."/>
            <person name="Li B."/>
            <person name="Borm T.J.A."/>
            <person name="Ohyanagi H."/>
            <person name="Mineta K."/>
            <person name="Michell C.T."/>
            <person name="Saber N."/>
            <person name="Kharbatia N.M."/>
            <person name="Rupper R.R."/>
            <person name="Sharp A.R."/>
            <person name="Dally N."/>
            <person name="Boughton B.A."/>
            <person name="Woo Y.H."/>
            <person name="Gao G."/>
            <person name="Schijlen E.G.W.M."/>
            <person name="Guo X."/>
            <person name="Momin A.A."/>
            <person name="Negrao S."/>
            <person name="Al-Babili S."/>
            <person name="Gehring C."/>
            <person name="Roessner U."/>
            <person name="Jung C."/>
            <person name="Murphy K."/>
            <person name="Arold S.T."/>
            <person name="Gojobori T."/>
            <person name="van der Linden C.G."/>
            <person name="van Loo E.N."/>
            <person name="Jellen E.N."/>
            <person name="Maughan P.J."/>
            <person name="Tester M."/>
        </authorList>
    </citation>
    <scope>NUCLEOTIDE SEQUENCE [LARGE SCALE GENOMIC DNA]</scope>
    <source>
        <strain evidence="9">cv. PI 614886</strain>
    </source>
</reference>
<dbReference type="Gramene" id="AUR62017631-RA">
    <property type="protein sequence ID" value="AUR62017631-RA:cds"/>
    <property type="gene ID" value="AUR62017631"/>
</dbReference>
<keyword evidence="10" id="KW-1185">Reference proteome</keyword>
<dbReference type="PANTHER" id="PTHR24186">
    <property type="entry name" value="PROTEIN PHOSPHATASE 1 REGULATORY SUBUNIT"/>
    <property type="match status" value="1"/>
</dbReference>
<dbReference type="PANTHER" id="PTHR24186:SF46">
    <property type="entry name" value="PROTEIN ACCELERATED CELL DEATH 6-LIKE"/>
    <property type="match status" value="1"/>
</dbReference>
<keyword evidence="6 7" id="KW-0472">Membrane</keyword>
<evidence type="ECO:0000256" key="5">
    <source>
        <dbReference type="ARBA" id="ARBA00023043"/>
    </source>
</evidence>
<evidence type="ECO:0000256" key="1">
    <source>
        <dbReference type="ARBA" id="ARBA00004141"/>
    </source>
</evidence>
<keyword evidence="5" id="KW-0040">ANK repeat</keyword>
<evidence type="ECO:0000256" key="4">
    <source>
        <dbReference type="ARBA" id="ARBA00022989"/>
    </source>
</evidence>
<dbReference type="InterPro" id="IPR026961">
    <property type="entry name" value="PGG_dom"/>
</dbReference>
<comment type="subcellular location">
    <subcellularLocation>
        <location evidence="1">Membrane</location>
        <topology evidence="1">Multi-pass membrane protein</topology>
    </subcellularLocation>
</comment>
<dbReference type="Proteomes" id="UP000596660">
    <property type="component" value="Unplaced"/>
</dbReference>
<dbReference type="SUPFAM" id="SSF48403">
    <property type="entry name" value="Ankyrin repeat"/>
    <property type="match status" value="1"/>
</dbReference>
<organism evidence="9 10">
    <name type="scientific">Chenopodium quinoa</name>
    <name type="common">Quinoa</name>
    <dbReference type="NCBI Taxonomy" id="63459"/>
    <lineage>
        <taxon>Eukaryota</taxon>
        <taxon>Viridiplantae</taxon>
        <taxon>Streptophyta</taxon>
        <taxon>Embryophyta</taxon>
        <taxon>Tracheophyta</taxon>
        <taxon>Spermatophyta</taxon>
        <taxon>Magnoliopsida</taxon>
        <taxon>eudicotyledons</taxon>
        <taxon>Gunneridae</taxon>
        <taxon>Pentapetalae</taxon>
        <taxon>Caryophyllales</taxon>
        <taxon>Chenopodiaceae</taxon>
        <taxon>Chenopodioideae</taxon>
        <taxon>Atripliceae</taxon>
        <taxon>Chenopodium</taxon>
    </lineage>
</organism>
<feature type="domain" description="PGG" evidence="8">
    <location>
        <begin position="175"/>
        <end position="269"/>
    </location>
</feature>
<protein>
    <recommendedName>
        <fullName evidence="8">PGG domain-containing protein</fullName>
    </recommendedName>
</protein>
<evidence type="ECO:0000259" key="8">
    <source>
        <dbReference type="Pfam" id="PF13962"/>
    </source>
</evidence>
<keyword evidence="4 7" id="KW-1133">Transmembrane helix</keyword>
<evidence type="ECO:0000256" key="7">
    <source>
        <dbReference type="SAM" id="Phobius"/>
    </source>
</evidence>
<feature type="transmembrane region" description="Helical" evidence="7">
    <location>
        <begin position="179"/>
        <end position="199"/>
    </location>
</feature>
<dbReference type="InterPro" id="IPR036770">
    <property type="entry name" value="Ankyrin_rpt-contain_sf"/>
</dbReference>
<dbReference type="Pfam" id="PF13962">
    <property type="entry name" value="PGG"/>
    <property type="match status" value="1"/>
</dbReference>
<name>A0A803LRQ2_CHEQI</name>
<reference evidence="9" key="2">
    <citation type="submission" date="2021-03" db="UniProtKB">
        <authorList>
            <consortium name="EnsemblPlants"/>
        </authorList>
    </citation>
    <scope>IDENTIFICATION</scope>
</reference>
<feature type="transmembrane region" description="Helical" evidence="7">
    <location>
        <begin position="219"/>
        <end position="245"/>
    </location>
</feature>
<evidence type="ECO:0000313" key="10">
    <source>
        <dbReference type="Proteomes" id="UP000596660"/>
    </source>
</evidence>
<keyword evidence="3" id="KW-0677">Repeat</keyword>